<dbReference type="EMBL" id="GBRH01272029">
    <property type="protein sequence ID" value="JAD25866.1"/>
    <property type="molecule type" value="Transcribed_RNA"/>
</dbReference>
<evidence type="ECO:0000313" key="1">
    <source>
        <dbReference type="EMBL" id="JAD25866.1"/>
    </source>
</evidence>
<proteinExistence type="predicted"/>
<name>A0A0A8YIQ8_ARUDO</name>
<dbReference type="AlphaFoldDB" id="A0A0A8YIQ8"/>
<accession>A0A0A8YIQ8</accession>
<reference evidence="1" key="2">
    <citation type="journal article" date="2015" name="Data Brief">
        <title>Shoot transcriptome of the giant reed, Arundo donax.</title>
        <authorList>
            <person name="Barrero R.A."/>
            <person name="Guerrero F.D."/>
            <person name="Moolhuijzen P."/>
            <person name="Goolsby J.A."/>
            <person name="Tidwell J."/>
            <person name="Bellgard S.E."/>
            <person name="Bellgard M.I."/>
        </authorList>
    </citation>
    <scope>NUCLEOTIDE SEQUENCE</scope>
    <source>
        <tissue evidence="1">Shoot tissue taken approximately 20 cm above the soil surface</tissue>
    </source>
</reference>
<sequence>MCETYEKTKMLEYLTLLIDMDEILVHYTKGV</sequence>
<protein>
    <submittedName>
        <fullName evidence="1">Uncharacterized protein</fullName>
    </submittedName>
</protein>
<reference evidence="1" key="1">
    <citation type="submission" date="2014-09" db="EMBL/GenBank/DDBJ databases">
        <authorList>
            <person name="Magalhaes I.L.F."/>
            <person name="Oliveira U."/>
            <person name="Santos F.R."/>
            <person name="Vidigal T.H.D.A."/>
            <person name="Brescovit A.D."/>
            <person name="Santos A.J."/>
        </authorList>
    </citation>
    <scope>NUCLEOTIDE SEQUENCE</scope>
    <source>
        <tissue evidence="1">Shoot tissue taken approximately 20 cm above the soil surface</tissue>
    </source>
</reference>
<organism evidence="1">
    <name type="scientific">Arundo donax</name>
    <name type="common">Giant reed</name>
    <name type="synonym">Donax arundinaceus</name>
    <dbReference type="NCBI Taxonomy" id="35708"/>
    <lineage>
        <taxon>Eukaryota</taxon>
        <taxon>Viridiplantae</taxon>
        <taxon>Streptophyta</taxon>
        <taxon>Embryophyta</taxon>
        <taxon>Tracheophyta</taxon>
        <taxon>Spermatophyta</taxon>
        <taxon>Magnoliopsida</taxon>
        <taxon>Liliopsida</taxon>
        <taxon>Poales</taxon>
        <taxon>Poaceae</taxon>
        <taxon>PACMAD clade</taxon>
        <taxon>Arundinoideae</taxon>
        <taxon>Arundineae</taxon>
        <taxon>Arundo</taxon>
    </lineage>
</organism>